<dbReference type="PANTHER" id="PTHR43827">
    <property type="entry name" value="2,5-DIKETO-D-GLUCONIC ACID REDUCTASE"/>
    <property type="match status" value="1"/>
</dbReference>
<sequence length="295" mass="32059">MTSQPTITLNNGIEMPALGFGVFRSKPEETQEAVETALRTGYRLLDTAAIYGNEREVGAGLAAAGLPRDHVFVTTKLWISDYEDAQTGFDASLRRLGTDYVDLYLLHWPGPDEFDRAIKAWKTLEGILESGRARAIGVCNFNGELLDRLGEQSELTPALNQVELHPYFAQPEVRQYDSQHGIVTQAWSPLGGADRYGEKNSTGRDIFTDPAVTAAAEAHGKTAAQVVLRWHLQVGNAAIPKSVTTSRIAENFNVFDFELTPAEVEAINALDTGARGGADPATFDTTTVTSTIDNS</sequence>
<dbReference type="Gene3D" id="3.20.20.100">
    <property type="entry name" value="NADP-dependent oxidoreductase domain"/>
    <property type="match status" value="1"/>
</dbReference>
<gene>
    <name evidence="5" type="ORF">M3M28_12440</name>
</gene>
<dbReference type="EMBL" id="CP097160">
    <property type="protein sequence ID" value="UQN14832.1"/>
    <property type="molecule type" value="Genomic_DNA"/>
</dbReference>
<dbReference type="InterPro" id="IPR036812">
    <property type="entry name" value="NAD(P)_OxRdtase_dom_sf"/>
</dbReference>
<comment type="similarity">
    <text evidence="1">Belongs to the aldo/keto reductase family.</text>
</comment>
<dbReference type="Pfam" id="PF00248">
    <property type="entry name" value="Aldo_ket_red"/>
    <property type="match status" value="1"/>
</dbReference>
<evidence type="ECO:0000256" key="3">
    <source>
        <dbReference type="ARBA" id="ARBA00023002"/>
    </source>
</evidence>
<dbReference type="InterPro" id="IPR018170">
    <property type="entry name" value="Aldo/ket_reductase_CS"/>
</dbReference>
<protein>
    <submittedName>
        <fullName evidence="5">Aldo/keto reductase</fullName>
    </submittedName>
</protein>
<dbReference type="InterPro" id="IPR020471">
    <property type="entry name" value="AKR"/>
</dbReference>
<evidence type="ECO:0000256" key="1">
    <source>
        <dbReference type="ARBA" id="ARBA00007905"/>
    </source>
</evidence>
<evidence type="ECO:0000256" key="2">
    <source>
        <dbReference type="ARBA" id="ARBA00022857"/>
    </source>
</evidence>
<dbReference type="SUPFAM" id="SSF51430">
    <property type="entry name" value="NAD(P)-linked oxidoreductase"/>
    <property type="match status" value="1"/>
</dbReference>
<name>A0ABY4MXN5_9MICO</name>
<feature type="domain" description="NADP-dependent oxidoreductase" evidence="4">
    <location>
        <begin position="24"/>
        <end position="271"/>
    </location>
</feature>
<keyword evidence="3" id="KW-0560">Oxidoreductase</keyword>
<proteinExistence type="inferred from homology"/>
<evidence type="ECO:0000259" key="4">
    <source>
        <dbReference type="Pfam" id="PF00248"/>
    </source>
</evidence>
<dbReference type="PROSITE" id="PS00798">
    <property type="entry name" value="ALDOKETO_REDUCTASE_1"/>
    <property type="match status" value="1"/>
</dbReference>
<dbReference type="PROSITE" id="PS00062">
    <property type="entry name" value="ALDOKETO_REDUCTASE_2"/>
    <property type="match status" value="1"/>
</dbReference>
<keyword evidence="2" id="KW-0521">NADP</keyword>
<dbReference type="PROSITE" id="PS00063">
    <property type="entry name" value="ALDOKETO_REDUCTASE_3"/>
    <property type="match status" value="1"/>
</dbReference>
<dbReference type="PIRSF" id="PIRSF000097">
    <property type="entry name" value="AKR"/>
    <property type="match status" value="1"/>
</dbReference>
<evidence type="ECO:0000313" key="5">
    <source>
        <dbReference type="EMBL" id="UQN14832.1"/>
    </source>
</evidence>
<reference evidence="5" key="1">
    <citation type="submission" date="2022-05" db="EMBL/GenBank/DDBJ databases">
        <title>Complete genome sequence of toluene-degrading Gulosibacter sediminis strain ACHW.36C.</title>
        <authorList>
            <person name="Wai A.C."/>
            <person name="Lai G.K."/>
            <person name="Griffin S.D."/>
            <person name="Leung F.C."/>
        </authorList>
    </citation>
    <scope>NUCLEOTIDE SEQUENCE [LARGE SCALE GENOMIC DNA]</scope>
    <source>
        <strain evidence="5">ACHW.36C</strain>
    </source>
</reference>
<dbReference type="InterPro" id="IPR023210">
    <property type="entry name" value="NADP_OxRdtase_dom"/>
</dbReference>
<dbReference type="PANTHER" id="PTHR43827:SF3">
    <property type="entry name" value="NADP-DEPENDENT OXIDOREDUCTASE DOMAIN-CONTAINING PROTEIN"/>
    <property type="match status" value="1"/>
</dbReference>
<dbReference type="PRINTS" id="PR00069">
    <property type="entry name" value="ALDKETRDTASE"/>
</dbReference>
<accession>A0ABY4MXN5</accession>
<organism evidence="5">
    <name type="scientific">Gulosibacter sediminis</name>
    <dbReference type="NCBI Taxonomy" id="1729695"/>
    <lineage>
        <taxon>Bacteria</taxon>
        <taxon>Bacillati</taxon>
        <taxon>Actinomycetota</taxon>
        <taxon>Actinomycetes</taxon>
        <taxon>Micrococcales</taxon>
        <taxon>Microbacteriaceae</taxon>
        <taxon>Gulosibacter</taxon>
    </lineage>
</organism>